<proteinExistence type="inferred from homology"/>
<comment type="caution">
    <text evidence="10">The sequence shown here is derived from an EMBL/GenBank/DDBJ whole genome shotgun (WGS) entry which is preliminary data.</text>
</comment>
<evidence type="ECO:0000256" key="6">
    <source>
        <dbReference type="ARBA" id="ARBA00022989"/>
    </source>
</evidence>
<evidence type="ECO:0000256" key="9">
    <source>
        <dbReference type="SAM" id="Phobius"/>
    </source>
</evidence>
<dbReference type="OrthoDB" id="29558at2759"/>
<dbReference type="InterPro" id="IPR009582">
    <property type="entry name" value="Spc2/SPCS2"/>
</dbReference>
<dbReference type="GO" id="GO:0006465">
    <property type="term" value="P:signal peptide processing"/>
    <property type="evidence" value="ECO:0007669"/>
    <property type="project" value="InterPro"/>
</dbReference>
<comment type="function">
    <text evidence="8">Component of the signal peptidase complex (SPC) which catalyzes the cleavage of N-terminal signal sequences from nascent proteins as they are translocated into the lumen of the endoplasmic reticulum. Enhances the enzymatic activity of SPC and facilitates the interactions between different components of the translocation site.</text>
</comment>
<reference evidence="10" key="1">
    <citation type="submission" date="2022-12" db="EMBL/GenBank/DDBJ databases">
        <authorList>
            <person name="Brejova B."/>
        </authorList>
    </citation>
    <scope>NUCLEOTIDE SEQUENCE</scope>
</reference>
<evidence type="ECO:0000256" key="2">
    <source>
        <dbReference type="ARBA" id="ARBA00007324"/>
    </source>
</evidence>
<comment type="similarity">
    <text evidence="2">Belongs to the SPCS2 family.</text>
</comment>
<evidence type="ECO:0000313" key="10">
    <source>
        <dbReference type="EMBL" id="CAI5759660.1"/>
    </source>
</evidence>
<sequence>MLKKTNLNSVKELLITTDDNLGSVFSQFNYEESFKLKDLKLGLGLIQVLIAGLLFLADRKFQFHDIFTITVISCLLYGGINAVLYIINYKFKNVKYVGLNKSDKLVIKTWSTKYDPIYNITIIKNDKETTTTQIPYNKIFDVLGLFNRDEFSKLIKLELGKLGKKNE</sequence>
<keyword evidence="11" id="KW-1185">Reference proteome</keyword>
<evidence type="ECO:0000256" key="4">
    <source>
        <dbReference type="ARBA" id="ARBA00022692"/>
    </source>
</evidence>
<comment type="subcellular location">
    <subcellularLocation>
        <location evidence="1">Endoplasmic reticulum membrane</location>
        <topology evidence="1">Multi-pass membrane protein</topology>
    </subcellularLocation>
</comment>
<evidence type="ECO:0000256" key="8">
    <source>
        <dbReference type="ARBA" id="ARBA00045608"/>
    </source>
</evidence>
<dbReference type="Pfam" id="PF06703">
    <property type="entry name" value="SPC25"/>
    <property type="match status" value="1"/>
</dbReference>
<evidence type="ECO:0000256" key="7">
    <source>
        <dbReference type="ARBA" id="ARBA00023136"/>
    </source>
</evidence>
<evidence type="ECO:0000313" key="11">
    <source>
        <dbReference type="Proteomes" id="UP001152885"/>
    </source>
</evidence>
<protein>
    <recommendedName>
        <fullName evidence="3">Signal peptidase complex subunit 2</fullName>
    </recommendedName>
</protein>
<dbReference type="GO" id="GO:0045047">
    <property type="term" value="P:protein targeting to ER"/>
    <property type="evidence" value="ECO:0007669"/>
    <property type="project" value="TreeGrafter"/>
</dbReference>
<gene>
    <name evidence="10" type="ORF">CANVERA_P4171</name>
</gene>
<feature type="transmembrane region" description="Helical" evidence="9">
    <location>
        <begin position="39"/>
        <end position="57"/>
    </location>
</feature>
<dbReference type="GO" id="GO:0005787">
    <property type="term" value="C:signal peptidase complex"/>
    <property type="evidence" value="ECO:0007669"/>
    <property type="project" value="InterPro"/>
</dbReference>
<dbReference type="Proteomes" id="UP001152885">
    <property type="component" value="Unassembled WGS sequence"/>
</dbReference>
<evidence type="ECO:0000256" key="5">
    <source>
        <dbReference type="ARBA" id="ARBA00022824"/>
    </source>
</evidence>
<organism evidence="10 11">
    <name type="scientific">Candida verbasci</name>
    <dbReference type="NCBI Taxonomy" id="1227364"/>
    <lineage>
        <taxon>Eukaryota</taxon>
        <taxon>Fungi</taxon>
        <taxon>Dikarya</taxon>
        <taxon>Ascomycota</taxon>
        <taxon>Saccharomycotina</taxon>
        <taxon>Pichiomycetes</taxon>
        <taxon>Debaryomycetaceae</taxon>
        <taxon>Candida/Lodderomyces clade</taxon>
        <taxon>Candida</taxon>
    </lineage>
</organism>
<evidence type="ECO:0000256" key="3">
    <source>
        <dbReference type="ARBA" id="ARBA00017057"/>
    </source>
</evidence>
<dbReference type="PANTHER" id="PTHR13085">
    <property type="entry name" value="MICROSOMAL SIGNAL PEPTIDASE 25 KDA SUBUNIT"/>
    <property type="match status" value="1"/>
</dbReference>
<feature type="transmembrane region" description="Helical" evidence="9">
    <location>
        <begin position="63"/>
        <end position="87"/>
    </location>
</feature>
<name>A0A9W4U0D5_9ASCO</name>
<keyword evidence="4 9" id="KW-0812">Transmembrane</keyword>
<dbReference type="EMBL" id="CANTUO010000004">
    <property type="protein sequence ID" value="CAI5759660.1"/>
    <property type="molecule type" value="Genomic_DNA"/>
</dbReference>
<keyword evidence="7 9" id="KW-0472">Membrane</keyword>
<dbReference type="PANTHER" id="PTHR13085:SF0">
    <property type="entry name" value="SIGNAL PEPTIDASE COMPLEX SUBUNIT 2"/>
    <property type="match status" value="1"/>
</dbReference>
<accession>A0A9W4U0D5</accession>
<evidence type="ECO:0000256" key="1">
    <source>
        <dbReference type="ARBA" id="ARBA00004477"/>
    </source>
</evidence>
<keyword evidence="6 9" id="KW-1133">Transmembrane helix</keyword>
<dbReference type="AlphaFoldDB" id="A0A9W4U0D5"/>
<keyword evidence="5" id="KW-0256">Endoplasmic reticulum</keyword>